<gene>
    <name evidence="2" type="ORF">NCTC13560_02226</name>
    <name evidence="1" type="ORF">SAMN05421682_11046</name>
</gene>
<dbReference type="RefSeq" id="WP_076561573.1">
    <property type="nucleotide sequence ID" value="NZ_CP033929.1"/>
</dbReference>
<dbReference type="AlphaFoldDB" id="A0A381FBA9"/>
<protein>
    <recommendedName>
        <fullName evidence="5">YD repeat-containing protein</fullName>
    </recommendedName>
</protein>
<dbReference type="EMBL" id="UFVS01000001">
    <property type="protein sequence ID" value="SUX43817.1"/>
    <property type="molecule type" value="Genomic_DNA"/>
</dbReference>
<accession>A0A381FBA9</accession>
<proteinExistence type="predicted"/>
<reference evidence="2 4" key="2">
    <citation type="submission" date="2018-06" db="EMBL/GenBank/DDBJ databases">
        <authorList>
            <consortium name="Pathogen Informatics"/>
            <person name="Doyle S."/>
        </authorList>
    </citation>
    <scope>NUCLEOTIDE SEQUENCE [LARGE SCALE GENOMIC DNA]</scope>
    <source>
        <strain evidence="2 4">NCTC13560</strain>
    </source>
</reference>
<evidence type="ECO:0000313" key="3">
    <source>
        <dbReference type="Proteomes" id="UP000185725"/>
    </source>
</evidence>
<dbReference type="KEGG" id="cil:EG358_08065"/>
<sequence length="1127" mass="128546">MMKKQILLFYILLCGIIYGQSANNYAPITYPTSPDVTKMQTYGQVPVTPYSGLANVSIPIYTIKEGDFEFPISLDYNSRGIKVQEEASRVGLGWSLGFPGLISRSINGQDDFIGGYGQLNGKYFNSKANDGASYVPDLIGYYAIPTDYLKLGLDTRLWPTDYKLENYIQADRIKDNTDFQPDDYFYNLPNYSGRFIFKRNKTAVLEKIQDNLKIEILDSLNNVGQPTMKKMKVTDKQGNIYTFNDFESLTFQGSNITKTDNAWYVSKIKTKEGKEIKFTYETLQSSPSYNLYDYAGMPIDFYDGNYVNTTFPFGELKVYEGLKWFTCKLIKKIVFPSGYIIFTYDTRTDIYNDKKIVEISIYDLNNKLINKIKLNQDYFNTNFTSILTDLGEWQQNQVGFSNRQDYLNKRLKFTSIDFLDKDNHIINTQQFQYNDEYIPAKNSTAIDYWGYFNGVATNQNLFPAFSITVPEAEGSAIGYAFPQNNIFRTGSEILLSIPGANRDVNPLYTNALTLKKIVYPTKGSTTLQYENNTYNPKKSFVNDYNASKYSIYQNNNINGNLYNYIGGLRIKTILTDDSNGGIYKKDFNYHYLEDTNNDGIAENHSSGYLLKRPSLFDFRKKRSLEYFQAGNGPSNPDLNGMNGYALIRNMALYENDYIGYENVEEVDENLITSEKIKKTYSYYISPTLVYNVYALGKGIKPPKPNFQEPMNFPMLSAFSNMNSFSIKPHKTINNRAYFRDYTFDYKPFEVKDEVGVKNGLLKAILYYSYNNTFSLVSEENYDYQIAQKDLMWGCIYDHTMTEGYIGQMNNTSSLNPVSNYYFQYFNPLPFINPYTNGVQNTAGYPFSIYNLIYRTIYPTYNPGASVIIKKQYLNGQVLSSKTENEYVSAFDNNIGRGNLLTSKVSYPDASITETRYKYSFEKNNIPLINANIVGIPLETVVVKKRNDLDAGKILSQTETKYDNPSNLFPTSILSSDLQNPTVSSTEATYDQYDSKGNILQYTTKDGVVTSIIWGYNSTQPIAKVTGVSYSVASALATDIISASNGDIDTGTEQTLIGKLDTFRKLPALQNAQISTYTYDPLIGVTSITPPSGIREVYLYDLANRLNEIREYNVTGKIIKEFKYNYKP</sequence>
<organism evidence="2 4">
    <name type="scientific">Chryseobacterium indoltheticum</name>
    <dbReference type="NCBI Taxonomy" id="254"/>
    <lineage>
        <taxon>Bacteria</taxon>
        <taxon>Pseudomonadati</taxon>
        <taxon>Bacteroidota</taxon>
        <taxon>Flavobacteriia</taxon>
        <taxon>Flavobacteriales</taxon>
        <taxon>Weeksellaceae</taxon>
        <taxon>Chryseobacterium group</taxon>
        <taxon>Chryseobacterium</taxon>
    </lineage>
</organism>
<dbReference type="OrthoDB" id="9814627at2"/>
<dbReference type="EMBL" id="FTMF01000010">
    <property type="protein sequence ID" value="SIQ92458.1"/>
    <property type="molecule type" value="Genomic_DNA"/>
</dbReference>
<dbReference type="Proteomes" id="UP000185725">
    <property type="component" value="Unassembled WGS sequence"/>
</dbReference>
<dbReference type="Proteomes" id="UP000255231">
    <property type="component" value="Unassembled WGS sequence"/>
</dbReference>
<evidence type="ECO:0008006" key="5">
    <source>
        <dbReference type="Google" id="ProtNLM"/>
    </source>
</evidence>
<evidence type="ECO:0000313" key="2">
    <source>
        <dbReference type="EMBL" id="SUX43817.1"/>
    </source>
</evidence>
<keyword evidence="3" id="KW-1185">Reference proteome</keyword>
<dbReference type="GeneID" id="303673653"/>
<name>A0A381FBA9_9FLAO</name>
<reference evidence="1 3" key="1">
    <citation type="submission" date="2017-01" db="EMBL/GenBank/DDBJ databases">
        <authorList>
            <person name="Varghese N."/>
            <person name="Submissions S."/>
        </authorList>
    </citation>
    <scope>NUCLEOTIDE SEQUENCE [LARGE SCALE GENOMIC DNA]</scope>
    <source>
        <strain evidence="1 3">ATCC 27950</strain>
    </source>
</reference>
<evidence type="ECO:0000313" key="1">
    <source>
        <dbReference type="EMBL" id="SIQ92458.1"/>
    </source>
</evidence>
<evidence type="ECO:0000313" key="4">
    <source>
        <dbReference type="Proteomes" id="UP000255231"/>
    </source>
</evidence>